<evidence type="ECO:0008006" key="3">
    <source>
        <dbReference type="Google" id="ProtNLM"/>
    </source>
</evidence>
<keyword evidence="2" id="KW-1185">Reference proteome</keyword>
<dbReference type="SUPFAM" id="SSF55961">
    <property type="entry name" value="Bet v1-like"/>
    <property type="match status" value="1"/>
</dbReference>
<name>A0A196S8M4_BLAHN</name>
<protein>
    <recommendedName>
        <fullName evidence="3">START domain-containing protein</fullName>
    </recommendedName>
</protein>
<comment type="caution">
    <text evidence="1">The sequence shown here is derived from an EMBL/GenBank/DDBJ whole genome shotgun (WGS) entry which is preliminary data.</text>
</comment>
<reference evidence="1 2" key="1">
    <citation type="submission" date="2016-05" db="EMBL/GenBank/DDBJ databases">
        <title>Nuclear genome of Blastocystis sp. subtype 1 NandII.</title>
        <authorList>
            <person name="Gentekaki E."/>
            <person name="Curtis B."/>
            <person name="Stairs C."/>
            <person name="Eme L."/>
            <person name="Herman E."/>
            <person name="Klimes V."/>
            <person name="Arias M.C."/>
            <person name="Elias M."/>
            <person name="Hilliou F."/>
            <person name="Klute M."/>
            <person name="Malik S.-B."/>
            <person name="Pightling A."/>
            <person name="Rachubinski R."/>
            <person name="Salas D."/>
            <person name="Schlacht A."/>
            <person name="Suga H."/>
            <person name="Archibald J."/>
            <person name="Ball S.G."/>
            <person name="Clark G."/>
            <person name="Dacks J."/>
            <person name="Van Der Giezen M."/>
            <person name="Tsaousis A."/>
            <person name="Roger A."/>
        </authorList>
    </citation>
    <scope>NUCLEOTIDE SEQUENCE [LARGE SCALE GENOMIC DNA]</scope>
    <source>
        <strain evidence="2">ATCC 50177 / NandII</strain>
    </source>
</reference>
<dbReference type="AlphaFoldDB" id="A0A196S8M4"/>
<proteinExistence type="predicted"/>
<evidence type="ECO:0000313" key="1">
    <source>
        <dbReference type="EMBL" id="OAO12706.1"/>
    </source>
</evidence>
<dbReference type="Gene3D" id="3.30.530.20">
    <property type="match status" value="1"/>
</dbReference>
<evidence type="ECO:0000313" key="2">
    <source>
        <dbReference type="Proteomes" id="UP000078348"/>
    </source>
</evidence>
<organism evidence="1 2">
    <name type="scientific">Blastocystis sp. subtype 1 (strain ATCC 50177 / NandII)</name>
    <dbReference type="NCBI Taxonomy" id="478820"/>
    <lineage>
        <taxon>Eukaryota</taxon>
        <taxon>Sar</taxon>
        <taxon>Stramenopiles</taxon>
        <taxon>Bigyra</taxon>
        <taxon>Opalozoa</taxon>
        <taxon>Opalinata</taxon>
        <taxon>Blastocystidae</taxon>
        <taxon>Blastocystis</taxon>
    </lineage>
</organism>
<gene>
    <name evidence="1" type="ORF">AV274_5621</name>
</gene>
<dbReference type="Proteomes" id="UP000078348">
    <property type="component" value="Unassembled WGS sequence"/>
</dbReference>
<accession>A0A196S8M4</accession>
<dbReference type="InterPro" id="IPR023393">
    <property type="entry name" value="START-like_dom_sf"/>
</dbReference>
<dbReference type="EMBL" id="LXWW01000523">
    <property type="protein sequence ID" value="OAO12706.1"/>
    <property type="molecule type" value="Genomic_DNA"/>
</dbReference>
<sequence length="252" mass="28767">MLEKKFTSPNLNVDEYIVMPDNAEGISFVLTKDLLMTAERKALQALLLANPQGDFQWTLASKHGHIHAFMNLNGDFFSTLALGIASCPMRVAVDHCCTDEGCRLIESHFDGWKTLHCFNESFRLIAWCYSAEHPIMKRSYVMYLYEKVLTDGTLIWVCWDAPEEIQSLFPPVHDTVRGRCDIHALILRKTHDASKTAIAHISRVDYGGRMPTIMMRISAGEEAKYIQRLCKYLKVVHAKGRRLNVISEVFED</sequence>